<keyword evidence="3" id="KW-1185">Reference proteome</keyword>
<evidence type="ECO:0000313" key="2">
    <source>
        <dbReference type="EMBL" id="KIL70428.1"/>
    </source>
</evidence>
<accession>A0A0C2XMQ7</accession>
<organism evidence="2 3">
    <name type="scientific">Amanita muscaria (strain Koide BX008)</name>
    <dbReference type="NCBI Taxonomy" id="946122"/>
    <lineage>
        <taxon>Eukaryota</taxon>
        <taxon>Fungi</taxon>
        <taxon>Dikarya</taxon>
        <taxon>Basidiomycota</taxon>
        <taxon>Agaricomycotina</taxon>
        <taxon>Agaricomycetes</taxon>
        <taxon>Agaricomycetidae</taxon>
        <taxon>Agaricales</taxon>
        <taxon>Pluteineae</taxon>
        <taxon>Amanitaceae</taxon>
        <taxon>Amanita</taxon>
    </lineage>
</organism>
<feature type="compositionally biased region" description="Polar residues" evidence="1">
    <location>
        <begin position="60"/>
        <end position="69"/>
    </location>
</feature>
<dbReference type="EMBL" id="KN818224">
    <property type="protein sequence ID" value="KIL70428.1"/>
    <property type="molecule type" value="Genomic_DNA"/>
</dbReference>
<sequence length="230" mass="25792">MQKNLKDISPECFPIWGETLNYERGMPEFRQPPEFSEEGVLVPNAEGCYSYERIRKQAHKPSSSRLSTTELEDSSPRMTLPPSPNEYKMSGSSYPALGQQTPLASAQSTNNHIYDQPSGEGSSFGVYHPFNAHYPHPDVFQGPHYMYGNPAESSAMQEIEEQMYPRAFFTPNVDSSPGSTSTPHSMQWNPFGPVSSYGQVQYSLDHNGMTPPQTDTQMADSFWPYGTDLQ</sequence>
<gene>
    <name evidence="2" type="ORF">M378DRAFT_622528</name>
</gene>
<evidence type="ECO:0000256" key="1">
    <source>
        <dbReference type="SAM" id="MobiDB-lite"/>
    </source>
</evidence>
<dbReference type="AlphaFoldDB" id="A0A0C2XMQ7"/>
<name>A0A0C2XMQ7_AMAMK</name>
<proteinExistence type="predicted"/>
<reference evidence="2 3" key="1">
    <citation type="submission" date="2014-04" db="EMBL/GenBank/DDBJ databases">
        <title>Evolutionary Origins and Diversification of the Mycorrhizal Mutualists.</title>
        <authorList>
            <consortium name="DOE Joint Genome Institute"/>
            <consortium name="Mycorrhizal Genomics Consortium"/>
            <person name="Kohler A."/>
            <person name="Kuo A."/>
            <person name="Nagy L.G."/>
            <person name="Floudas D."/>
            <person name="Copeland A."/>
            <person name="Barry K.W."/>
            <person name="Cichocki N."/>
            <person name="Veneault-Fourrey C."/>
            <person name="LaButti K."/>
            <person name="Lindquist E.A."/>
            <person name="Lipzen A."/>
            <person name="Lundell T."/>
            <person name="Morin E."/>
            <person name="Murat C."/>
            <person name="Riley R."/>
            <person name="Ohm R."/>
            <person name="Sun H."/>
            <person name="Tunlid A."/>
            <person name="Henrissat B."/>
            <person name="Grigoriev I.V."/>
            <person name="Hibbett D.S."/>
            <person name="Martin F."/>
        </authorList>
    </citation>
    <scope>NUCLEOTIDE SEQUENCE [LARGE SCALE GENOMIC DNA]</scope>
    <source>
        <strain evidence="2 3">Koide BX008</strain>
    </source>
</reference>
<dbReference type="HOGENOM" id="CLU_1204500_0_0_1"/>
<protein>
    <submittedName>
        <fullName evidence="2">Uncharacterized protein</fullName>
    </submittedName>
</protein>
<feature type="region of interest" description="Disordered" evidence="1">
    <location>
        <begin position="53"/>
        <end position="85"/>
    </location>
</feature>
<evidence type="ECO:0000313" key="3">
    <source>
        <dbReference type="Proteomes" id="UP000054549"/>
    </source>
</evidence>
<dbReference type="InParanoid" id="A0A0C2XMQ7"/>
<dbReference type="Proteomes" id="UP000054549">
    <property type="component" value="Unassembled WGS sequence"/>
</dbReference>